<feature type="region of interest" description="Disordered" evidence="2">
    <location>
        <begin position="273"/>
        <end position="302"/>
    </location>
</feature>
<dbReference type="InterPro" id="IPR036236">
    <property type="entry name" value="Znf_C2H2_sf"/>
</dbReference>
<dbReference type="OrthoDB" id="654211at2759"/>
<sequence>MTTLVPTSSQQPGTTSATSTGVESYEDMFKEITRKLYGDESAHGLYPINNAQVAQLAQTPSAPPEGERSFTTLVSDRNLAQLEYESVIQTDASSNFKSEDHLSTAFGLAALMHNGFPPPAVFPVTTNTVTKQQAPQTNGEERQQWAQQPTTQQNHSQQEESLWNSNKNTNAYTQKLFKIKTKQEPIASEAIVINTSSITTNIKSEVQQQIQKRYSCSVCPYSTDRRDLFTRHENIHKEEKPFHCYACLKQFNRADHVKKHFLRMHREMDYDINKTRRYPPSSKQIVNSNNNNSNNNNNKSNNFFYNQQQTAETQPTVTTTINIPTFSQHQTTNSTQHHSIEQVIQNSNANNQQNNNNNVNNNNSNNNNAVNNQSLGININNIKNEKSVQGKSQKPKGEKRFMCCYCPWSGADNWGLKRHLNTHTKPFVCLLCDYKAARSERLTTHILKVHNKKACNKCSFFADDQAQLTQHQIDTHQNETRTTTRVNNTTNNHSTVQQTVSTNQSINIPASSTSVNPTNIASTGNVLRTLTNTFVPNIHTTSSNHVFGTLNSSLSNGVSTIYTTSNVNTNIVDQINHHLNTNNWRTSNNINTSSNNQNVIRNQQSTTNTLTFTNTSSGTQAKRKSGAERLFAYFEADDSEDLELDYARQLQMQALSRNTASVAQDFHNAGGENLTKSIIQPQNKIKGVNSVTCNNNSSNLNNNITNNHVINGTIGQQQELKKKFKAMSPIDHSPPATLELITNSIKRRRKSSSSNDKENVNELLTKQLTFLKQQHQMFLQNLNASMMSDGERLKAICEINEIFEGMYRNSLTILSSMENEKFSFLQQQQQQLPQVKIKKEFEDNNNENDYESCKSDENKPINNDFTLPAFLRNNKEITVIMDPKNRSKIRIDDSQYNETRKNRKQLKPKKIEKDIGPEQEPLNNNHQSSRVDQENDKENDYKNSINNINNLRDKHMLKLVTKKKCCYLCRNKSIDANSYYSKESLLLHNMWRHKPKKLECHRCEMKFNKMYKLKLHKTLKRH</sequence>
<organism evidence="4 5">
    <name type="scientific">Chironomus riparius</name>
    <dbReference type="NCBI Taxonomy" id="315576"/>
    <lineage>
        <taxon>Eukaryota</taxon>
        <taxon>Metazoa</taxon>
        <taxon>Ecdysozoa</taxon>
        <taxon>Arthropoda</taxon>
        <taxon>Hexapoda</taxon>
        <taxon>Insecta</taxon>
        <taxon>Pterygota</taxon>
        <taxon>Neoptera</taxon>
        <taxon>Endopterygota</taxon>
        <taxon>Diptera</taxon>
        <taxon>Nematocera</taxon>
        <taxon>Chironomoidea</taxon>
        <taxon>Chironomidae</taxon>
        <taxon>Chironominae</taxon>
        <taxon>Chironomus</taxon>
    </lineage>
</organism>
<feature type="compositionally biased region" description="Low complexity" evidence="2">
    <location>
        <begin position="144"/>
        <end position="156"/>
    </location>
</feature>
<evidence type="ECO:0000259" key="3">
    <source>
        <dbReference type="PROSITE" id="PS50157"/>
    </source>
</evidence>
<dbReference type="AlphaFoldDB" id="A0A9N9S234"/>
<keyword evidence="1" id="KW-0863">Zinc-finger</keyword>
<evidence type="ECO:0000313" key="4">
    <source>
        <dbReference type="EMBL" id="CAG9809861.1"/>
    </source>
</evidence>
<dbReference type="GO" id="GO:0000981">
    <property type="term" value="F:DNA-binding transcription factor activity, RNA polymerase II-specific"/>
    <property type="evidence" value="ECO:0007669"/>
    <property type="project" value="TreeGrafter"/>
</dbReference>
<dbReference type="EMBL" id="OU895879">
    <property type="protein sequence ID" value="CAG9809861.1"/>
    <property type="molecule type" value="Genomic_DNA"/>
</dbReference>
<dbReference type="SMART" id="SM00355">
    <property type="entry name" value="ZnF_C2H2"/>
    <property type="match status" value="6"/>
</dbReference>
<evidence type="ECO:0000313" key="5">
    <source>
        <dbReference type="Proteomes" id="UP001153620"/>
    </source>
</evidence>
<keyword evidence="1" id="KW-0479">Metal-binding</keyword>
<feature type="compositionally biased region" description="Low complexity" evidence="2">
    <location>
        <begin position="287"/>
        <end position="302"/>
    </location>
</feature>
<feature type="region of interest" description="Disordered" evidence="2">
    <location>
        <begin position="1"/>
        <end position="22"/>
    </location>
</feature>
<dbReference type="PROSITE" id="PS00028">
    <property type="entry name" value="ZINC_FINGER_C2H2_1"/>
    <property type="match status" value="2"/>
</dbReference>
<dbReference type="PROSITE" id="PS50157">
    <property type="entry name" value="ZINC_FINGER_C2H2_2"/>
    <property type="match status" value="3"/>
</dbReference>
<dbReference type="PANTHER" id="PTHR46105">
    <property type="entry name" value="AGAP004733-PA"/>
    <property type="match status" value="1"/>
</dbReference>
<feature type="compositionally biased region" description="Polar residues" evidence="2">
    <location>
        <begin position="129"/>
        <end position="138"/>
    </location>
</feature>
<name>A0A9N9S234_9DIPT</name>
<feature type="region of interest" description="Disordered" evidence="2">
    <location>
        <begin position="349"/>
        <end position="373"/>
    </location>
</feature>
<proteinExistence type="predicted"/>
<evidence type="ECO:0000256" key="1">
    <source>
        <dbReference type="PROSITE-ProRule" id="PRU00042"/>
    </source>
</evidence>
<dbReference type="PANTHER" id="PTHR46105:SF28">
    <property type="entry name" value="ZINC FINGER PROTEIN 37-LIKE"/>
    <property type="match status" value="1"/>
</dbReference>
<dbReference type="Proteomes" id="UP001153620">
    <property type="component" value="Chromosome 3"/>
</dbReference>
<keyword evidence="1" id="KW-0862">Zinc</keyword>
<dbReference type="SUPFAM" id="SSF57667">
    <property type="entry name" value="beta-beta-alpha zinc fingers"/>
    <property type="match status" value="2"/>
</dbReference>
<reference evidence="4" key="1">
    <citation type="submission" date="2022-01" db="EMBL/GenBank/DDBJ databases">
        <authorList>
            <person name="King R."/>
        </authorList>
    </citation>
    <scope>NUCLEOTIDE SEQUENCE</scope>
</reference>
<gene>
    <name evidence="4" type="ORF">CHIRRI_LOCUS12681</name>
</gene>
<dbReference type="InterPro" id="IPR050457">
    <property type="entry name" value="ZnFinger_BTB_dom_contain"/>
</dbReference>
<accession>A0A9N9S234</accession>
<feature type="compositionally biased region" description="Basic and acidic residues" evidence="2">
    <location>
        <begin position="929"/>
        <end position="941"/>
    </location>
</feature>
<feature type="region of interest" description="Disordered" evidence="2">
    <location>
        <begin position="890"/>
        <end position="945"/>
    </location>
</feature>
<dbReference type="GO" id="GO:0000978">
    <property type="term" value="F:RNA polymerase II cis-regulatory region sequence-specific DNA binding"/>
    <property type="evidence" value="ECO:0007669"/>
    <property type="project" value="TreeGrafter"/>
</dbReference>
<feature type="domain" description="C2H2-type" evidence="3">
    <location>
        <begin position="998"/>
        <end position="1022"/>
    </location>
</feature>
<keyword evidence="5" id="KW-1185">Reference proteome</keyword>
<feature type="domain" description="C2H2-type" evidence="3">
    <location>
        <begin position="214"/>
        <end position="241"/>
    </location>
</feature>
<feature type="domain" description="C2H2-type" evidence="3">
    <location>
        <begin position="242"/>
        <end position="265"/>
    </location>
</feature>
<dbReference type="Gene3D" id="3.30.160.60">
    <property type="entry name" value="Classic Zinc Finger"/>
    <property type="match status" value="2"/>
</dbReference>
<dbReference type="GO" id="GO:0008270">
    <property type="term" value="F:zinc ion binding"/>
    <property type="evidence" value="ECO:0007669"/>
    <property type="project" value="UniProtKB-KW"/>
</dbReference>
<protein>
    <recommendedName>
        <fullName evidence="3">C2H2-type domain-containing protein</fullName>
    </recommendedName>
</protein>
<dbReference type="InterPro" id="IPR013087">
    <property type="entry name" value="Znf_C2H2_type"/>
</dbReference>
<evidence type="ECO:0000256" key="2">
    <source>
        <dbReference type="SAM" id="MobiDB-lite"/>
    </source>
</evidence>
<feature type="region of interest" description="Disordered" evidence="2">
    <location>
        <begin position="129"/>
        <end position="165"/>
    </location>
</feature>
<reference evidence="4" key="2">
    <citation type="submission" date="2022-10" db="EMBL/GenBank/DDBJ databases">
        <authorList>
            <consortium name="ENA_rothamsted_submissions"/>
            <consortium name="culmorum"/>
            <person name="King R."/>
        </authorList>
    </citation>
    <scope>NUCLEOTIDE SEQUENCE</scope>
</reference>